<organism evidence="1 2">
    <name type="scientific">Euzebyella saccharophila</name>
    <dbReference type="NCBI Taxonomy" id="679664"/>
    <lineage>
        <taxon>Bacteria</taxon>
        <taxon>Pseudomonadati</taxon>
        <taxon>Bacteroidota</taxon>
        <taxon>Flavobacteriia</taxon>
        <taxon>Flavobacteriales</taxon>
        <taxon>Flavobacteriaceae</taxon>
        <taxon>Euzebyella</taxon>
    </lineage>
</organism>
<evidence type="ECO:0000313" key="1">
    <source>
        <dbReference type="EMBL" id="MFC4095360.1"/>
    </source>
</evidence>
<comment type="caution">
    <text evidence="1">The sequence shown here is derived from an EMBL/GenBank/DDBJ whole genome shotgun (WGS) entry which is preliminary data.</text>
</comment>
<gene>
    <name evidence="1" type="ORF">ACFOUT_05715</name>
</gene>
<dbReference type="Proteomes" id="UP001595814">
    <property type="component" value="Unassembled WGS sequence"/>
</dbReference>
<protein>
    <submittedName>
        <fullName evidence="1">Uncharacterized protein</fullName>
    </submittedName>
</protein>
<sequence length="135" mass="16454">MKNEYLEIYHHDSDRTVTHKLNSLELRGWITTLKYVQKEIGSLVDICSNEIRSKLKDSDLFVKFDKKKEENARILEILTRYSHSRSSIMECDEMECDMAYIKEHEMYRKSYHYHLDKYRMLKEEFFAKMRKKLVS</sequence>
<dbReference type="RefSeq" id="WP_192460947.1">
    <property type="nucleotide sequence ID" value="NZ_JACYFJ010000001.1"/>
</dbReference>
<evidence type="ECO:0000313" key="2">
    <source>
        <dbReference type="Proteomes" id="UP001595814"/>
    </source>
</evidence>
<dbReference type="EMBL" id="JBHSAW010000004">
    <property type="protein sequence ID" value="MFC4095360.1"/>
    <property type="molecule type" value="Genomic_DNA"/>
</dbReference>
<reference evidence="2" key="1">
    <citation type="journal article" date="2019" name="Int. J. Syst. Evol. Microbiol.">
        <title>The Global Catalogue of Microorganisms (GCM) 10K type strain sequencing project: providing services to taxonomists for standard genome sequencing and annotation.</title>
        <authorList>
            <consortium name="The Broad Institute Genomics Platform"/>
            <consortium name="The Broad Institute Genome Sequencing Center for Infectious Disease"/>
            <person name="Wu L."/>
            <person name="Ma J."/>
        </authorList>
    </citation>
    <scope>NUCLEOTIDE SEQUENCE [LARGE SCALE GENOMIC DNA]</scope>
    <source>
        <strain evidence="2">CECT 7477</strain>
    </source>
</reference>
<keyword evidence="2" id="KW-1185">Reference proteome</keyword>
<name>A0ABV8JQF0_9FLAO</name>
<accession>A0ABV8JQF0</accession>
<proteinExistence type="predicted"/>